<sequence>MSSAPSSARRPSPRQVNTTRRPPSIAELADRALSGLWDPSKGLKQWLKTADTFRKAGRAYAEAGDFESAFSEYAKAATIILEKLPTHKEYYTLLTSTQRHNLGLNGQNILDSLSELKPTLVDRYERWLAQNPEEATRPRTTTSHVDAGRHEESRRHDTDRRAPQDDSGWSAQEAARKEASDRRREREEQRMMEQRKEDARRRAAEADQRQRQEARMGEHLARLQIDTENRKKDDAIAAARRAANLSTQESNFSRRSRHEGERSEPVTPVSADERRRESEAFRYQDELKRREEEGVRQRRKREQEGIARRQEEAEAASRVARRSLVPSPSTMPAPTAVSSQRSPFIDTNPQGASTPLPMPLESPTRNQASTTPTGPPRTLAYPAPVTTTSPAPPDGHIRYPQLMSQHQLKQGYAPSLQSMFTYPSIKPPNLAPSSLLFIPEASTSHHTAPSNLYSSELLPNPSAPVIPHQSAAYSYATHPGQGSTPERRPALPAPPPQSGYSILSKNPQSAPPPPQPPLHHADGDRYRTASQESARIIRPQNPKAADPTPDLKSVSLPRECLPRFLSIASLNTSRNRETCGLLLGKDKGNKFVVTTLLIPKQHSTSDTCTMDEEELVMQFTEERSLITLGWIHTHPSQSCFMSSVDLHTHSGFQRMLPESFAVVCAPKSTPNFGIFRLTDPPGLQTILSCNAKEAFHPHPDLPIYTDADKGHVQMKDVPLEIVDLR</sequence>
<proteinExistence type="predicted"/>
<evidence type="ECO:0000313" key="1">
    <source>
        <dbReference type="EMBL" id="KAH7929023.1"/>
    </source>
</evidence>
<name>A0ACB8BVZ1_9AGAM</name>
<dbReference type="Proteomes" id="UP000790709">
    <property type="component" value="Unassembled WGS sequence"/>
</dbReference>
<comment type="caution">
    <text evidence="1">The sequence shown here is derived from an EMBL/GenBank/DDBJ whole genome shotgun (WGS) entry which is preliminary data.</text>
</comment>
<accession>A0ACB8BVZ1</accession>
<evidence type="ECO:0000313" key="2">
    <source>
        <dbReference type="Proteomes" id="UP000790709"/>
    </source>
</evidence>
<protein>
    <submittedName>
        <fullName evidence="1">Mov34-domain-containing protein</fullName>
    </submittedName>
</protein>
<reference evidence="1" key="1">
    <citation type="journal article" date="2021" name="New Phytol.">
        <title>Evolutionary innovations through gain and loss of genes in the ectomycorrhizal Boletales.</title>
        <authorList>
            <person name="Wu G."/>
            <person name="Miyauchi S."/>
            <person name="Morin E."/>
            <person name="Kuo A."/>
            <person name="Drula E."/>
            <person name="Varga T."/>
            <person name="Kohler A."/>
            <person name="Feng B."/>
            <person name="Cao Y."/>
            <person name="Lipzen A."/>
            <person name="Daum C."/>
            <person name="Hundley H."/>
            <person name="Pangilinan J."/>
            <person name="Johnson J."/>
            <person name="Barry K."/>
            <person name="LaButti K."/>
            <person name="Ng V."/>
            <person name="Ahrendt S."/>
            <person name="Min B."/>
            <person name="Choi I.G."/>
            <person name="Park H."/>
            <person name="Plett J.M."/>
            <person name="Magnuson J."/>
            <person name="Spatafora J.W."/>
            <person name="Nagy L.G."/>
            <person name="Henrissat B."/>
            <person name="Grigoriev I.V."/>
            <person name="Yang Z.L."/>
            <person name="Xu J."/>
            <person name="Martin F.M."/>
        </authorList>
    </citation>
    <scope>NUCLEOTIDE SEQUENCE</scope>
    <source>
        <strain evidence="1">KUC20120723A-06</strain>
    </source>
</reference>
<dbReference type="EMBL" id="MU266346">
    <property type="protein sequence ID" value="KAH7929023.1"/>
    <property type="molecule type" value="Genomic_DNA"/>
</dbReference>
<organism evidence="1 2">
    <name type="scientific">Leucogyrophana mollusca</name>
    <dbReference type="NCBI Taxonomy" id="85980"/>
    <lineage>
        <taxon>Eukaryota</taxon>
        <taxon>Fungi</taxon>
        <taxon>Dikarya</taxon>
        <taxon>Basidiomycota</taxon>
        <taxon>Agaricomycotina</taxon>
        <taxon>Agaricomycetes</taxon>
        <taxon>Agaricomycetidae</taxon>
        <taxon>Boletales</taxon>
        <taxon>Boletales incertae sedis</taxon>
        <taxon>Leucogyrophana</taxon>
    </lineage>
</organism>
<keyword evidence="2" id="KW-1185">Reference proteome</keyword>
<gene>
    <name evidence="1" type="ORF">BV22DRAFT_1057856</name>
</gene>